<evidence type="ECO:0000313" key="2">
    <source>
        <dbReference type="EMBL" id="KIP62563.1"/>
    </source>
</evidence>
<evidence type="ECO:0008006" key="4">
    <source>
        <dbReference type="Google" id="ProtNLM"/>
    </source>
</evidence>
<accession>A0A0D0IZW0</accession>
<keyword evidence="1" id="KW-0812">Transmembrane</keyword>
<dbReference type="EMBL" id="JXQK01000053">
    <property type="protein sequence ID" value="KIP62563.1"/>
    <property type="molecule type" value="Genomic_DNA"/>
</dbReference>
<protein>
    <recommendedName>
        <fullName evidence="4">Tetratricopeptide repeat protein</fullName>
    </recommendedName>
</protein>
<feature type="transmembrane region" description="Helical" evidence="1">
    <location>
        <begin position="28"/>
        <end position="53"/>
    </location>
</feature>
<dbReference type="RefSeq" id="WP_042519212.1">
    <property type="nucleotide sequence ID" value="NZ_JXQK01000053.1"/>
</dbReference>
<comment type="caution">
    <text evidence="2">The sequence shown here is derived from an EMBL/GenBank/DDBJ whole genome shotgun (WGS) entry which is preliminary data.</text>
</comment>
<proteinExistence type="predicted"/>
<sequence length="655" mass="77488">MEKNKPPLTPEEEKAKEERAKKERRNEIILTAIIHTLLLPVLLVIAILMLIYLGIVTGWEKIQEWKENGWKFRNRDAEEEWPPRRKLISHTEIVCRNELPVLFDKYYVVYVETEYNEPLNSFIRNNIEYIRKKFSEKYYHFVYIPELKNISDEDLAYAFPLDAALMTGEMRDGIRGITTEQFTRMFAPLIGMDLTGGKAGLLSLGCYNGDFGCGLYDDVNYSKSTFFYIDLQTCCPDKIKEAFEEYFRFYCGEKHAPFSVRPRDEYPLDNRQESELHGNQSNASDYSFYYDQKKMQDIAEEIRERVEILKQGGYIELLLHTLGEDLVKQINDSRKTATPLMHITVADDLRIFIPELDNREVKMPSLARALYVFCLRHKEGVEFKFLSEFTEEIFSLYRLASNRLDEARLRATVDSLVNPVDNKINECTSRIKSAFLRVMDEYAARNYYLQMRNREFRREDSKDKNLLRLYRDYAKYISLPRSLVSYSAAVMRVPVVKGSNTQERCLREEEFWRRNHRMRDAVSDVEKFNKKKYLSRKKRETEKQRLRQKVVEASMAVLEMEPKNFLAHFNLGDMYCNAVDYEKSIRENTLIIEHDAYTWNASYINRAQAYLYAGEYDKGLADIDSYFKSLRRWEEADKEAERIRKLLLAKKKPLL</sequence>
<dbReference type="SUPFAM" id="SSF48452">
    <property type="entry name" value="TPR-like"/>
    <property type="match status" value="1"/>
</dbReference>
<keyword evidence="3" id="KW-1185">Reference proteome</keyword>
<evidence type="ECO:0000313" key="3">
    <source>
        <dbReference type="Proteomes" id="UP000032046"/>
    </source>
</evidence>
<dbReference type="Proteomes" id="UP000032046">
    <property type="component" value="Unassembled WGS sequence"/>
</dbReference>
<evidence type="ECO:0000256" key="1">
    <source>
        <dbReference type="SAM" id="Phobius"/>
    </source>
</evidence>
<dbReference type="Gene3D" id="1.25.40.10">
    <property type="entry name" value="Tetratricopeptide repeat domain"/>
    <property type="match status" value="1"/>
</dbReference>
<gene>
    <name evidence="2" type="ORF">ST44_07105</name>
</gene>
<organism evidence="2 3">
    <name type="scientific">Prevotella pectinovora</name>
    <dbReference type="NCBI Taxonomy" id="1602169"/>
    <lineage>
        <taxon>Bacteria</taxon>
        <taxon>Pseudomonadati</taxon>
        <taxon>Bacteroidota</taxon>
        <taxon>Bacteroidia</taxon>
        <taxon>Bacteroidales</taxon>
        <taxon>Prevotellaceae</taxon>
        <taxon>Prevotella</taxon>
    </lineage>
</organism>
<name>A0A0D0IZW0_9BACT</name>
<keyword evidence="1" id="KW-0472">Membrane</keyword>
<reference evidence="2 3" key="1">
    <citation type="submission" date="2015-01" db="EMBL/GenBank/DDBJ databases">
        <title>Comparative genomics of non-oral Prevotella species.</title>
        <authorList>
            <person name="Accetto T."/>
            <person name="Nograsek B."/>
            <person name="Avgustin G."/>
        </authorList>
    </citation>
    <scope>NUCLEOTIDE SEQUENCE [LARGE SCALE GENOMIC DNA]</scope>
    <source>
        <strain evidence="2 3">P5-119</strain>
    </source>
</reference>
<keyword evidence="1" id="KW-1133">Transmembrane helix</keyword>
<dbReference type="AlphaFoldDB" id="A0A0D0IZW0"/>
<dbReference type="InterPro" id="IPR011990">
    <property type="entry name" value="TPR-like_helical_dom_sf"/>
</dbReference>